<dbReference type="EMBL" id="CP002547">
    <property type="protein sequence ID" value="ADY57252.1"/>
    <property type="molecule type" value="Genomic_DNA"/>
</dbReference>
<dbReference type="eggNOG" id="ENOG502ZIP2">
    <property type="taxonomic scope" value="Bacteria"/>
</dbReference>
<accession>F0SX55</accession>
<evidence type="ECO:0000313" key="5">
    <source>
        <dbReference type="EMBL" id="ADY57424.1"/>
    </source>
</evidence>
<name>F0SX55_SYNGF</name>
<sequence>MKNVNEFLFELESLKAGMGMSGKTLTDETKLIILERKQNELKRQAEQVQKEIQKDIEDLFDCISLKQANIETLSDINTYLHEELRKVEEHIGKIKSAKVTKSA</sequence>
<evidence type="ECO:0000313" key="6">
    <source>
        <dbReference type="Proteomes" id="UP000007488"/>
    </source>
</evidence>
<reference evidence="3 6" key="1">
    <citation type="journal article" date="2011" name="Stand. Genomic Sci.">
        <title>Complete genome sequence of Syntrophobotulus glycolicus type strain (FlGlyR).</title>
        <authorList>
            <person name="Han C."/>
            <person name="Mwirichia R."/>
            <person name="Chertkov O."/>
            <person name="Held B."/>
            <person name="Lapidus A."/>
            <person name="Nolan M."/>
            <person name="Lucas S."/>
            <person name="Hammon N."/>
            <person name="Deshpande S."/>
            <person name="Cheng J.F."/>
            <person name="Tapia R."/>
            <person name="Goodwin L."/>
            <person name="Pitluck S."/>
            <person name="Huntemann M."/>
            <person name="Liolios K."/>
            <person name="Ivanova N."/>
            <person name="Pagani I."/>
            <person name="Mavromatis K."/>
            <person name="Ovchinikova G."/>
            <person name="Pati A."/>
            <person name="Chen A."/>
            <person name="Palaniappan K."/>
            <person name="Land M."/>
            <person name="Hauser L."/>
            <person name="Brambilla E.M."/>
            <person name="Rohde M."/>
            <person name="Spring S."/>
            <person name="Sikorski J."/>
            <person name="Goker M."/>
            <person name="Woyke T."/>
            <person name="Bristow J."/>
            <person name="Eisen J.A."/>
            <person name="Markowitz V."/>
            <person name="Hugenholtz P."/>
            <person name="Kyrpides N.C."/>
            <person name="Klenk H.P."/>
            <person name="Detter J.C."/>
        </authorList>
    </citation>
    <scope>NUCLEOTIDE SEQUENCE [LARGE SCALE GENOMIC DNA]</scope>
    <source>
        <strain evidence="3">DSM 8271</strain>
        <strain evidence="6">DSM 8271 / FlGlyR</strain>
    </source>
</reference>
<gene>
    <name evidence="2" type="ordered locus">Sgly_0522</name>
    <name evidence="3" type="ordered locus">Sgly_2636</name>
    <name evidence="4" type="ordered locus">Sgly_2983</name>
    <name evidence="5" type="ordered locus">Sgly_3158</name>
</gene>
<keyword evidence="1" id="KW-0175">Coiled coil</keyword>
<evidence type="ECO:0000256" key="1">
    <source>
        <dbReference type="SAM" id="Coils"/>
    </source>
</evidence>
<dbReference type="STRING" id="645991.Sgly_0522"/>
<dbReference type="EMBL" id="CP002547">
    <property type="protein sequence ID" value="ADY57424.1"/>
    <property type="molecule type" value="Genomic_DNA"/>
</dbReference>
<dbReference type="Proteomes" id="UP000007488">
    <property type="component" value="Chromosome"/>
</dbReference>
<dbReference type="KEGG" id="sgy:Sgly_2636"/>
<evidence type="ECO:0000313" key="3">
    <source>
        <dbReference type="EMBL" id="ADY56915.1"/>
    </source>
</evidence>
<feature type="coiled-coil region" evidence="1">
    <location>
        <begin position="31"/>
        <end position="58"/>
    </location>
</feature>
<evidence type="ECO:0000313" key="4">
    <source>
        <dbReference type="EMBL" id="ADY57252.1"/>
    </source>
</evidence>
<dbReference type="KEGG" id="sgy:Sgly_2983"/>
<keyword evidence="6" id="KW-1185">Reference proteome</keyword>
<dbReference type="EMBL" id="CP002547">
    <property type="protein sequence ID" value="ADY56915.1"/>
    <property type="molecule type" value="Genomic_DNA"/>
</dbReference>
<dbReference type="KEGG" id="sgy:Sgly_0522"/>
<dbReference type="RefSeq" id="WP_013623758.1">
    <property type="nucleotide sequence ID" value="NC_015172.1"/>
</dbReference>
<dbReference type="OrthoDB" id="1807853at2"/>
<organism evidence="3 6">
    <name type="scientific">Syntrophobotulus glycolicus (strain DSM 8271 / FlGlyR)</name>
    <dbReference type="NCBI Taxonomy" id="645991"/>
    <lineage>
        <taxon>Bacteria</taxon>
        <taxon>Bacillati</taxon>
        <taxon>Bacillota</taxon>
        <taxon>Clostridia</taxon>
        <taxon>Eubacteriales</taxon>
        <taxon>Desulfitobacteriaceae</taxon>
        <taxon>Syntrophobotulus</taxon>
    </lineage>
</organism>
<reference evidence="6" key="2">
    <citation type="submission" date="2011-02" db="EMBL/GenBank/DDBJ databases">
        <title>The complete genome of Syntrophobotulus glycolicus DSM 8271.</title>
        <authorList>
            <person name="Lucas S."/>
            <person name="Copeland A."/>
            <person name="Lapidus A."/>
            <person name="Bruce D."/>
            <person name="Goodwin L."/>
            <person name="Pitluck S."/>
            <person name="Kyrpides N."/>
            <person name="Mavromatis K."/>
            <person name="Pagani I."/>
            <person name="Ivanova N."/>
            <person name="Mikhailova N."/>
            <person name="Chertkov O."/>
            <person name="Held B."/>
            <person name="Detter J.C."/>
            <person name="Tapia R."/>
            <person name="Han C."/>
            <person name="Land M."/>
            <person name="Hauser L."/>
            <person name="Markowitz V."/>
            <person name="Cheng J.-F."/>
            <person name="Hugenholtz P."/>
            <person name="Woyke T."/>
            <person name="Wu D."/>
            <person name="Spring S."/>
            <person name="Schroeder M."/>
            <person name="Brambilla E."/>
            <person name="Klenk H.-P."/>
            <person name="Eisen J.A."/>
        </authorList>
    </citation>
    <scope>NUCLEOTIDE SEQUENCE [LARGE SCALE GENOMIC DNA]</scope>
    <source>
        <strain evidence="6">DSM 8271 / FlGlyR</strain>
    </source>
</reference>
<dbReference type="EMBL" id="CP002547">
    <property type="protein sequence ID" value="ADY54887.1"/>
    <property type="molecule type" value="Genomic_DNA"/>
</dbReference>
<protein>
    <submittedName>
        <fullName evidence="3">Uncharacterized protein</fullName>
    </submittedName>
</protein>
<dbReference type="HOGENOM" id="CLU_2262447_0_0_9"/>
<proteinExistence type="predicted"/>
<evidence type="ECO:0000313" key="2">
    <source>
        <dbReference type="EMBL" id="ADY54887.1"/>
    </source>
</evidence>
<dbReference type="AlphaFoldDB" id="F0SX55"/>
<dbReference type="KEGG" id="sgy:Sgly_3158"/>